<dbReference type="Pfam" id="PF00725">
    <property type="entry name" value="3HCDH"/>
    <property type="match status" value="1"/>
</dbReference>
<proteinExistence type="predicted"/>
<dbReference type="SUPFAM" id="SSF51735">
    <property type="entry name" value="NAD(P)-binding Rossmann-fold domains"/>
    <property type="match status" value="1"/>
</dbReference>
<evidence type="ECO:0000259" key="3">
    <source>
        <dbReference type="Pfam" id="PF00725"/>
    </source>
</evidence>
<dbReference type="GO" id="GO:0016616">
    <property type="term" value="F:oxidoreductase activity, acting on the CH-OH group of donors, NAD or NADP as acceptor"/>
    <property type="evidence" value="ECO:0007669"/>
    <property type="project" value="InterPro"/>
</dbReference>
<evidence type="ECO:0000259" key="4">
    <source>
        <dbReference type="Pfam" id="PF02737"/>
    </source>
</evidence>
<dbReference type="Gene3D" id="1.10.1040.10">
    <property type="entry name" value="N-(1-d-carboxylethyl)-l-norvaline Dehydrogenase, domain 2"/>
    <property type="match status" value="1"/>
</dbReference>
<dbReference type="PIRSF" id="PIRSF000105">
    <property type="entry name" value="HCDH"/>
    <property type="match status" value="1"/>
</dbReference>
<dbReference type="AlphaFoldDB" id="A0A2G6KAT3"/>
<comment type="caution">
    <text evidence="5">The sequence shown here is derived from an EMBL/GenBank/DDBJ whole genome shotgun (WGS) entry which is preliminary data.</text>
</comment>
<evidence type="ECO:0000313" key="5">
    <source>
        <dbReference type="EMBL" id="PIE32798.1"/>
    </source>
</evidence>
<name>A0A2G6KAT3_9BACT</name>
<accession>A0A2G6KAT3</accession>
<sequence length="289" mass="32099">MEQMQQIGIVGCGLSGCAIARIVALAGYNVHISEISQATLDLAFQKSSTFFKRESMRGALNKEDMQGTLSRIHGTIDLHDLADCDLIIETLPENPEAKSHIFQQLDAICSPNTIFISHTSSLSIESLASSIRSPERIVGLHFLHPIHQMKLVEIIKTPFVHSSVLETLLAFIESLGKESIVVKDAPGLIVNRLLIAHLLNAVRLLESGIADIEDIDKAMQIGCGHPMGPFRILDYYGLELICRIADNLYQEYHDPQYQPPALLLEMIEKSLLGRKVGQGFYTYSDEFVE</sequence>
<dbReference type="InterPro" id="IPR006176">
    <property type="entry name" value="3-OHacyl-CoA_DH_NAD-bd"/>
</dbReference>
<dbReference type="InterPro" id="IPR036291">
    <property type="entry name" value="NAD(P)-bd_dom_sf"/>
</dbReference>
<feature type="domain" description="3-hydroxyacyl-CoA dehydrogenase C-terminal" evidence="3">
    <location>
        <begin position="187"/>
        <end position="283"/>
    </location>
</feature>
<dbReference type="PANTHER" id="PTHR48075:SF5">
    <property type="entry name" value="3-HYDROXYBUTYRYL-COA DEHYDROGENASE"/>
    <property type="match status" value="1"/>
</dbReference>
<reference evidence="5 6" key="1">
    <citation type="submission" date="2017-10" db="EMBL/GenBank/DDBJ databases">
        <title>Novel microbial diversity and functional potential in the marine mammal oral microbiome.</title>
        <authorList>
            <person name="Dudek N.K."/>
            <person name="Sun C.L."/>
            <person name="Burstein D."/>
            <person name="Kantor R.S."/>
            <person name="Aliaga Goltsman D.S."/>
            <person name="Bik E.M."/>
            <person name="Thomas B.C."/>
            <person name="Banfield J.F."/>
            <person name="Relman D.A."/>
        </authorList>
    </citation>
    <scope>NUCLEOTIDE SEQUENCE [LARGE SCALE GENOMIC DNA]</scope>
    <source>
        <strain evidence="5">DOLJORAL78_47_16</strain>
    </source>
</reference>
<dbReference type="GO" id="GO:0070403">
    <property type="term" value="F:NAD+ binding"/>
    <property type="evidence" value="ECO:0007669"/>
    <property type="project" value="InterPro"/>
</dbReference>
<dbReference type="SUPFAM" id="SSF48179">
    <property type="entry name" value="6-phosphogluconate dehydrogenase C-terminal domain-like"/>
    <property type="match status" value="1"/>
</dbReference>
<dbReference type="InterPro" id="IPR006108">
    <property type="entry name" value="3HC_DH_C"/>
</dbReference>
<evidence type="ECO:0000313" key="6">
    <source>
        <dbReference type="Proteomes" id="UP000230821"/>
    </source>
</evidence>
<dbReference type="InterPro" id="IPR013328">
    <property type="entry name" value="6PGD_dom2"/>
</dbReference>
<feature type="domain" description="3-hydroxyacyl-CoA dehydrogenase NAD binding" evidence="4">
    <location>
        <begin position="6"/>
        <end position="184"/>
    </location>
</feature>
<gene>
    <name evidence="5" type="ORF">CSA56_13965</name>
</gene>
<dbReference type="GO" id="GO:0006631">
    <property type="term" value="P:fatty acid metabolic process"/>
    <property type="evidence" value="ECO:0007669"/>
    <property type="project" value="InterPro"/>
</dbReference>
<dbReference type="Proteomes" id="UP000230821">
    <property type="component" value="Unassembled WGS sequence"/>
</dbReference>
<dbReference type="Pfam" id="PF02737">
    <property type="entry name" value="3HCDH_N"/>
    <property type="match status" value="1"/>
</dbReference>
<dbReference type="PANTHER" id="PTHR48075">
    <property type="entry name" value="3-HYDROXYACYL-COA DEHYDROGENASE FAMILY PROTEIN"/>
    <property type="match status" value="1"/>
</dbReference>
<dbReference type="FunFam" id="3.40.50.720:FF:000009">
    <property type="entry name" value="Fatty oxidation complex, alpha subunit"/>
    <property type="match status" value="1"/>
</dbReference>
<evidence type="ECO:0000256" key="2">
    <source>
        <dbReference type="PIRSR" id="PIRSR000105-1"/>
    </source>
</evidence>
<dbReference type="InterPro" id="IPR022694">
    <property type="entry name" value="3-OHacyl-CoA_DH"/>
</dbReference>
<organism evidence="5 6">
    <name type="scientific">candidate division KSB3 bacterium</name>
    <dbReference type="NCBI Taxonomy" id="2044937"/>
    <lineage>
        <taxon>Bacteria</taxon>
        <taxon>candidate division KSB3</taxon>
    </lineage>
</organism>
<feature type="site" description="Important for catalytic activity" evidence="2">
    <location>
        <position position="141"/>
    </location>
</feature>
<dbReference type="InterPro" id="IPR008927">
    <property type="entry name" value="6-PGluconate_DH-like_C_sf"/>
</dbReference>
<protein>
    <submittedName>
        <fullName evidence="5">3-hydroxybutyryl-CoA dehydrogenase</fullName>
    </submittedName>
</protein>
<keyword evidence="1" id="KW-0560">Oxidoreductase</keyword>
<dbReference type="Gene3D" id="3.40.50.720">
    <property type="entry name" value="NAD(P)-binding Rossmann-like Domain"/>
    <property type="match status" value="1"/>
</dbReference>
<evidence type="ECO:0000256" key="1">
    <source>
        <dbReference type="ARBA" id="ARBA00023002"/>
    </source>
</evidence>
<dbReference type="EMBL" id="PDSK01000107">
    <property type="protein sequence ID" value="PIE32798.1"/>
    <property type="molecule type" value="Genomic_DNA"/>
</dbReference>